<dbReference type="GO" id="GO:0003677">
    <property type="term" value="F:DNA binding"/>
    <property type="evidence" value="ECO:0007669"/>
    <property type="project" value="UniProtKB-UniRule"/>
</dbReference>
<dbReference type="Pfam" id="PF17764">
    <property type="entry name" value="PriA_3primeBD"/>
    <property type="match status" value="1"/>
</dbReference>
<dbReference type="EC" id="5.6.2.4" evidence="12"/>
<dbReference type="FunFam" id="3.40.1440.60:FF:000001">
    <property type="entry name" value="Primosomal protein N"/>
    <property type="match status" value="1"/>
</dbReference>
<dbReference type="CDD" id="cd17929">
    <property type="entry name" value="DEXHc_priA"/>
    <property type="match status" value="1"/>
</dbReference>
<dbReference type="Proteomes" id="UP000823633">
    <property type="component" value="Unassembled WGS sequence"/>
</dbReference>
<keyword evidence="4 12" id="KW-0547">Nucleotide-binding</keyword>
<name>A0A9D9HB50_9SPIR</name>
<keyword evidence="3 12" id="KW-0479">Metal-binding</keyword>
<dbReference type="GO" id="GO:0006270">
    <property type="term" value="P:DNA replication initiation"/>
    <property type="evidence" value="ECO:0007669"/>
    <property type="project" value="TreeGrafter"/>
</dbReference>
<dbReference type="GO" id="GO:0016787">
    <property type="term" value="F:hydrolase activity"/>
    <property type="evidence" value="ECO:0007669"/>
    <property type="project" value="UniProtKB-KW"/>
</dbReference>
<dbReference type="Gene3D" id="3.40.50.300">
    <property type="entry name" value="P-loop containing nucleotide triphosphate hydrolases"/>
    <property type="match status" value="2"/>
</dbReference>
<dbReference type="GO" id="GO:0005524">
    <property type="term" value="F:ATP binding"/>
    <property type="evidence" value="ECO:0007669"/>
    <property type="project" value="UniProtKB-UniRule"/>
</dbReference>
<dbReference type="Pfam" id="PF18074">
    <property type="entry name" value="PriA_C"/>
    <property type="match status" value="1"/>
</dbReference>
<evidence type="ECO:0000256" key="5">
    <source>
        <dbReference type="ARBA" id="ARBA00022801"/>
    </source>
</evidence>
<dbReference type="GO" id="GO:0006269">
    <property type="term" value="P:DNA replication, synthesis of primer"/>
    <property type="evidence" value="ECO:0007669"/>
    <property type="project" value="UniProtKB-KW"/>
</dbReference>
<keyword evidence="10 12" id="KW-0413">Isomerase</keyword>
<dbReference type="SMART" id="SM00487">
    <property type="entry name" value="DEXDc"/>
    <property type="match status" value="1"/>
</dbReference>
<dbReference type="SUPFAM" id="SSF52540">
    <property type="entry name" value="P-loop containing nucleoside triphosphate hydrolases"/>
    <property type="match status" value="1"/>
</dbReference>
<keyword evidence="1 12" id="KW-0639">Primosome</keyword>
<evidence type="ECO:0000256" key="1">
    <source>
        <dbReference type="ARBA" id="ARBA00022515"/>
    </source>
</evidence>
<accession>A0A9D9HB50</accession>
<dbReference type="PROSITE" id="PS51194">
    <property type="entry name" value="HELICASE_CTER"/>
    <property type="match status" value="1"/>
</dbReference>
<comment type="similarity">
    <text evidence="12">Belongs to the helicase family. PriA subfamily.</text>
</comment>
<dbReference type="InterPro" id="IPR042115">
    <property type="entry name" value="PriA_3primeBD_sf"/>
</dbReference>
<comment type="catalytic activity">
    <reaction evidence="11 12">
        <text>ATP + H2O = ADP + phosphate + H(+)</text>
        <dbReference type="Rhea" id="RHEA:13065"/>
        <dbReference type="ChEBI" id="CHEBI:15377"/>
        <dbReference type="ChEBI" id="CHEBI:15378"/>
        <dbReference type="ChEBI" id="CHEBI:30616"/>
        <dbReference type="ChEBI" id="CHEBI:43474"/>
        <dbReference type="ChEBI" id="CHEBI:456216"/>
        <dbReference type="EC" id="5.6.2.4"/>
    </reaction>
</comment>
<comment type="catalytic activity">
    <reaction evidence="12">
        <text>Couples ATP hydrolysis with the unwinding of duplex DNA by translocating in the 3'-5' direction.</text>
        <dbReference type="EC" id="5.6.2.4"/>
    </reaction>
</comment>
<reference evidence="15" key="1">
    <citation type="submission" date="2020-10" db="EMBL/GenBank/DDBJ databases">
        <authorList>
            <person name="Gilroy R."/>
        </authorList>
    </citation>
    <scope>NUCLEOTIDE SEQUENCE</scope>
    <source>
        <strain evidence="15">11167</strain>
    </source>
</reference>
<feature type="binding site" evidence="12">
    <location>
        <position position="394"/>
    </location>
    <ligand>
        <name>Zn(2+)</name>
        <dbReference type="ChEBI" id="CHEBI:29105"/>
        <label>1</label>
    </ligand>
</feature>
<evidence type="ECO:0000259" key="14">
    <source>
        <dbReference type="PROSITE" id="PS51194"/>
    </source>
</evidence>
<evidence type="ECO:0000256" key="7">
    <source>
        <dbReference type="ARBA" id="ARBA00022833"/>
    </source>
</evidence>
<feature type="binding site" evidence="12">
    <location>
        <position position="384"/>
    </location>
    <ligand>
        <name>Zn(2+)</name>
        <dbReference type="ChEBI" id="CHEBI:29105"/>
        <label>2</label>
    </ligand>
</feature>
<dbReference type="AlphaFoldDB" id="A0A9D9HB50"/>
<protein>
    <recommendedName>
        <fullName evidence="12">Replication restart protein PriA</fullName>
    </recommendedName>
    <alternativeName>
        <fullName evidence="12">ATP-dependent DNA helicase PriA</fullName>
        <ecNumber evidence="12">5.6.2.4</ecNumber>
    </alternativeName>
    <alternativeName>
        <fullName evidence="12">DNA 3'-5' helicase PriA</fullName>
    </alternativeName>
</protein>
<dbReference type="InterPro" id="IPR040498">
    <property type="entry name" value="PriA_CRR"/>
</dbReference>
<keyword evidence="8 12" id="KW-0067">ATP-binding</keyword>
<dbReference type="PANTHER" id="PTHR30580:SF0">
    <property type="entry name" value="PRIMOSOMAL PROTEIN N"/>
    <property type="match status" value="1"/>
</dbReference>
<evidence type="ECO:0000313" key="15">
    <source>
        <dbReference type="EMBL" id="MBO8443508.1"/>
    </source>
</evidence>
<dbReference type="InterPro" id="IPR027417">
    <property type="entry name" value="P-loop_NTPase"/>
</dbReference>
<feature type="binding site" evidence="12">
    <location>
        <position position="381"/>
    </location>
    <ligand>
        <name>Zn(2+)</name>
        <dbReference type="ChEBI" id="CHEBI:29105"/>
        <label>2</label>
    </ligand>
</feature>
<evidence type="ECO:0000256" key="12">
    <source>
        <dbReference type="HAMAP-Rule" id="MF_00983"/>
    </source>
</evidence>
<feature type="domain" description="Helicase ATP-binding" evidence="13">
    <location>
        <begin position="131"/>
        <end position="297"/>
    </location>
</feature>
<keyword evidence="5 12" id="KW-0378">Hydrolase</keyword>
<keyword evidence="9 12" id="KW-0238">DNA-binding</keyword>
<feature type="binding site" evidence="12">
    <location>
        <position position="354"/>
    </location>
    <ligand>
        <name>Zn(2+)</name>
        <dbReference type="ChEBI" id="CHEBI:29105"/>
        <label>1</label>
    </ligand>
</feature>
<evidence type="ECO:0000256" key="11">
    <source>
        <dbReference type="ARBA" id="ARBA00048988"/>
    </source>
</evidence>
<sequence length="652" mass="72809">MFARVLIAVPIDEAFTYSVPEGMELEVGVRVIVPFGRRQATGFVIALEEEHEVDYALRPVKRLVDNDGPVFNEELIRLSRFVADMYLCSQGQALSAMIPSGRRESGLALFEAEASWKRIDELASQQEEALRRIGEKTGVYYLYGVTGSGKSEVFLRSCERVIAEGRQAIYLVPEITLTHQLSQEVLSRFNGRVAILHSALTPSQRLKEWKRILRQEVDLVVGARSAVFAPCRNLGLIVLDEEHENSYKSGASPRYHARQVAQKRCEMAGVSFIMGSATPSMEAWNMMERGLVERIDMPQRVAGGQRPRIEVVSMLGQDRCISPRLEDEMRRTLLDGRSVILFLNRRGYSYYYHCASCGHVFECPNCSIAMTWHKQDGRLHCHCCGCSEDLADSCPECGSRELTIAGHGTEKVEEEVSRLFPSARVARLDTDVAKGDRELVGQVIKDFREGRIDILLGTQMVAKGLNFPRLALVGVVNADSTLSVPDFRSEERTFSLLEQVAGRAGRYDDSGLVLIQTCRPADKAITAVEANRPLSFYREELDVRRLLSYPPFSRLVLLVFRSTSKEKAASAAQDFACLISKVVQASGLEAKVRTVGVTSCLIERKAGSWRHQILLSGTDVRLIVRVVRKALGLWKEPSGVHLEIDVDPLSLL</sequence>
<feature type="binding site" evidence="12">
    <location>
        <position position="366"/>
    </location>
    <ligand>
        <name>Zn(2+)</name>
        <dbReference type="ChEBI" id="CHEBI:29105"/>
        <label>2</label>
    </ligand>
</feature>
<dbReference type="Pfam" id="PF18319">
    <property type="entry name" value="Zn_ribbon_PriA"/>
    <property type="match status" value="1"/>
</dbReference>
<keyword evidence="6 12" id="KW-0347">Helicase</keyword>
<evidence type="ECO:0000256" key="9">
    <source>
        <dbReference type="ARBA" id="ARBA00023125"/>
    </source>
</evidence>
<dbReference type="GO" id="GO:0008270">
    <property type="term" value="F:zinc ion binding"/>
    <property type="evidence" value="ECO:0007669"/>
    <property type="project" value="UniProtKB-UniRule"/>
</dbReference>
<keyword evidence="7 12" id="KW-0862">Zinc</keyword>
<evidence type="ECO:0000313" key="16">
    <source>
        <dbReference type="Proteomes" id="UP000823633"/>
    </source>
</evidence>
<dbReference type="PANTHER" id="PTHR30580">
    <property type="entry name" value="PRIMOSOMAL PROTEIN N"/>
    <property type="match status" value="1"/>
</dbReference>
<dbReference type="Pfam" id="PF00270">
    <property type="entry name" value="DEAD"/>
    <property type="match status" value="1"/>
</dbReference>
<dbReference type="GO" id="GO:0043138">
    <property type="term" value="F:3'-5' DNA helicase activity"/>
    <property type="evidence" value="ECO:0007669"/>
    <property type="project" value="UniProtKB-EC"/>
</dbReference>
<reference evidence="15" key="2">
    <citation type="journal article" date="2021" name="PeerJ">
        <title>Extensive microbial diversity within the chicken gut microbiome revealed by metagenomics and culture.</title>
        <authorList>
            <person name="Gilroy R."/>
            <person name="Ravi A."/>
            <person name="Getino M."/>
            <person name="Pursley I."/>
            <person name="Horton D.L."/>
            <person name="Alikhan N.F."/>
            <person name="Baker D."/>
            <person name="Gharbi K."/>
            <person name="Hall N."/>
            <person name="Watson M."/>
            <person name="Adriaenssens E.M."/>
            <person name="Foster-Nyarko E."/>
            <person name="Jarju S."/>
            <person name="Secka A."/>
            <person name="Antonio M."/>
            <person name="Oren A."/>
            <person name="Chaudhuri R.R."/>
            <person name="La Ragione R."/>
            <person name="Hildebrand F."/>
            <person name="Pallen M.J."/>
        </authorList>
    </citation>
    <scope>NUCLEOTIDE SEQUENCE</scope>
    <source>
        <strain evidence="15">11167</strain>
    </source>
</reference>
<evidence type="ECO:0000256" key="3">
    <source>
        <dbReference type="ARBA" id="ARBA00022723"/>
    </source>
</evidence>
<dbReference type="Pfam" id="PF00271">
    <property type="entry name" value="Helicase_C"/>
    <property type="match status" value="1"/>
</dbReference>
<evidence type="ECO:0000256" key="8">
    <source>
        <dbReference type="ARBA" id="ARBA00022840"/>
    </source>
</evidence>
<dbReference type="GO" id="GO:0006310">
    <property type="term" value="P:DNA recombination"/>
    <property type="evidence" value="ECO:0007669"/>
    <property type="project" value="InterPro"/>
</dbReference>
<keyword evidence="2 12" id="KW-0235">DNA replication</keyword>
<dbReference type="InterPro" id="IPR014001">
    <property type="entry name" value="Helicase_ATP-bd"/>
</dbReference>
<dbReference type="FunFam" id="3.40.50.300:FF:000489">
    <property type="entry name" value="Primosome assembly protein PriA"/>
    <property type="match status" value="1"/>
</dbReference>
<dbReference type="Gene3D" id="3.40.1440.60">
    <property type="entry name" value="PriA, 3(prime) DNA-binding domain"/>
    <property type="match status" value="1"/>
</dbReference>
<dbReference type="SMART" id="SM00490">
    <property type="entry name" value="HELICc"/>
    <property type="match status" value="1"/>
</dbReference>
<dbReference type="GO" id="GO:0006302">
    <property type="term" value="P:double-strand break repair"/>
    <property type="evidence" value="ECO:0007669"/>
    <property type="project" value="InterPro"/>
</dbReference>
<evidence type="ECO:0000256" key="4">
    <source>
        <dbReference type="ARBA" id="ARBA00022741"/>
    </source>
</evidence>
<proteinExistence type="inferred from homology"/>
<comment type="function">
    <text evidence="12">Initiates the restart of stalled replication forks, which reloads the replicative helicase on sites other than the origin of replication. Recognizes and binds to abandoned replication forks and remodels them to uncover a helicase loading site. Promotes assembly of the primosome at these replication forks.</text>
</comment>
<dbReference type="NCBIfam" id="TIGR00595">
    <property type="entry name" value="priA"/>
    <property type="match status" value="1"/>
</dbReference>
<dbReference type="EMBL" id="JADIMU010000045">
    <property type="protein sequence ID" value="MBO8443508.1"/>
    <property type="molecule type" value="Genomic_DNA"/>
</dbReference>
<evidence type="ECO:0000256" key="2">
    <source>
        <dbReference type="ARBA" id="ARBA00022705"/>
    </source>
</evidence>
<dbReference type="InterPro" id="IPR001650">
    <property type="entry name" value="Helicase_C-like"/>
</dbReference>
<dbReference type="HAMAP" id="MF_00983">
    <property type="entry name" value="PriA"/>
    <property type="match status" value="1"/>
</dbReference>
<dbReference type="GO" id="GO:1990077">
    <property type="term" value="C:primosome complex"/>
    <property type="evidence" value="ECO:0007669"/>
    <property type="project" value="UniProtKB-UniRule"/>
</dbReference>
<dbReference type="PROSITE" id="PS51192">
    <property type="entry name" value="HELICASE_ATP_BIND_1"/>
    <property type="match status" value="1"/>
</dbReference>
<feature type="binding site" evidence="12">
    <location>
        <position position="397"/>
    </location>
    <ligand>
        <name>Zn(2+)</name>
        <dbReference type="ChEBI" id="CHEBI:29105"/>
        <label>1</label>
    </ligand>
</feature>
<evidence type="ECO:0000256" key="6">
    <source>
        <dbReference type="ARBA" id="ARBA00022806"/>
    </source>
</evidence>
<dbReference type="InterPro" id="IPR041236">
    <property type="entry name" value="PriA_C"/>
</dbReference>
<gene>
    <name evidence="12 15" type="primary">priA</name>
    <name evidence="15" type="ORF">IAC42_07085</name>
</gene>
<comment type="caution">
    <text evidence="15">The sequence shown here is derived from an EMBL/GenBank/DDBJ whole genome shotgun (WGS) entry which is preliminary data.</text>
</comment>
<feature type="binding site" evidence="12">
    <location>
        <position position="357"/>
    </location>
    <ligand>
        <name>Zn(2+)</name>
        <dbReference type="ChEBI" id="CHEBI:29105"/>
        <label>1</label>
    </ligand>
</feature>
<comment type="subunit">
    <text evidence="12">Component of the replication restart primosome.</text>
</comment>
<organism evidence="15 16">
    <name type="scientific">Candidatus Aphodenecus pullistercoris</name>
    <dbReference type="NCBI Taxonomy" id="2840669"/>
    <lineage>
        <taxon>Bacteria</taxon>
        <taxon>Pseudomonadati</taxon>
        <taxon>Spirochaetota</taxon>
        <taxon>Spirochaetia</taxon>
        <taxon>Spirochaetales</taxon>
        <taxon>Candidatus Aphodenecus</taxon>
    </lineage>
</organism>
<feature type="binding site" evidence="12">
    <location>
        <position position="363"/>
    </location>
    <ligand>
        <name>Zn(2+)</name>
        <dbReference type="ChEBI" id="CHEBI:29105"/>
        <label>2</label>
    </ligand>
</feature>
<feature type="domain" description="Helicase C-terminal" evidence="14">
    <location>
        <begin position="389"/>
        <end position="547"/>
    </location>
</feature>
<comment type="cofactor">
    <cofactor evidence="12">
        <name>Zn(2+)</name>
        <dbReference type="ChEBI" id="CHEBI:29105"/>
    </cofactor>
    <text evidence="12">Binds 2 zinc ions per subunit.</text>
</comment>
<evidence type="ECO:0000259" key="13">
    <source>
        <dbReference type="PROSITE" id="PS51192"/>
    </source>
</evidence>
<dbReference type="InterPro" id="IPR005259">
    <property type="entry name" value="PriA"/>
</dbReference>
<dbReference type="InterPro" id="IPR041222">
    <property type="entry name" value="PriA_3primeBD"/>
</dbReference>
<evidence type="ECO:0000256" key="10">
    <source>
        <dbReference type="ARBA" id="ARBA00023235"/>
    </source>
</evidence>
<dbReference type="InterPro" id="IPR011545">
    <property type="entry name" value="DEAD/DEAH_box_helicase_dom"/>
</dbReference>